<protein>
    <submittedName>
        <fullName evidence="3">Uncharacterized protein</fullName>
    </submittedName>
</protein>
<dbReference type="AlphaFoldDB" id="A0A011PRR9"/>
<comment type="caution">
    <text evidence="3">The sequence shown here is derived from an EMBL/GenBank/DDBJ whole genome shotgun (WGS) entry which is preliminary data.</text>
</comment>
<feature type="coiled-coil region" evidence="1">
    <location>
        <begin position="60"/>
        <end position="87"/>
    </location>
</feature>
<gene>
    <name evidence="3" type="ORF">AW08_00855</name>
</gene>
<dbReference type="PATRIC" id="fig|1454001.3.peg.801"/>
<proteinExistence type="predicted"/>
<dbReference type="Proteomes" id="UP000020218">
    <property type="component" value="Unassembled WGS sequence"/>
</dbReference>
<feature type="chain" id="PRO_5001461465" evidence="2">
    <location>
        <begin position="22"/>
        <end position="174"/>
    </location>
</feature>
<keyword evidence="2" id="KW-0732">Signal</keyword>
<feature type="signal peptide" evidence="2">
    <location>
        <begin position="1"/>
        <end position="21"/>
    </location>
</feature>
<reference evidence="3" key="1">
    <citation type="submission" date="2014-02" db="EMBL/GenBank/DDBJ databases">
        <title>Expanding our view of genomic diversity in Candidatus Accumulibacter clades.</title>
        <authorList>
            <person name="Skennerton C.T."/>
            <person name="Barr J.J."/>
            <person name="Slater F.R."/>
            <person name="Bond P.L."/>
            <person name="Tyson G.W."/>
        </authorList>
    </citation>
    <scope>NUCLEOTIDE SEQUENCE [LARGE SCALE GENOMIC DNA]</scope>
</reference>
<dbReference type="EMBL" id="JFAX01000003">
    <property type="protein sequence ID" value="EXI69029.1"/>
    <property type="molecule type" value="Genomic_DNA"/>
</dbReference>
<keyword evidence="4" id="KW-1185">Reference proteome</keyword>
<evidence type="ECO:0000313" key="3">
    <source>
        <dbReference type="EMBL" id="EXI69029.1"/>
    </source>
</evidence>
<keyword evidence="1" id="KW-0175">Coiled coil</keyword>
<accession>A0A011PRR9</accession>
<dbReference type="STRING" id="1454001.AW08_00855"/>
<evidence type="ECO:0000256" key="1">
    <source>
        <dbReference type="SAM" id="Coils"/>
    </source>
</evidence>
<sequence length="174" mass="17900">MRKSVLAAALVAVLGIAPAGACGLHGTIDNPFTTSYPGSLGVALGTRQAVVDGQLAAMPEVDAETASQRLDERLQQLRARLEKAGLRGAFALLVVEFGHWTRFAASADRVRMVAHATPMIDDPVLLTSEPALAALLDGHLAAAAAERSGLVRWAGNAPPAALGESLLTALAAGF</sequence>
<evidence type="ECO:0000313" key="4">
    <source>
        <dbReference type="Proteomes" id="UP000020218"/>
    </source>
</evidence>
<evidence type="ECO:0000256" key="2">
    <source>
        <dbReference type="SAM" id="SignalP"/>
    </source>
</evidence>
<organism evidence="3 4">
    <name type="scientific">Candidatus Accumulibacter adjunctus</name>
    <dbReference type="NCBI Taxonomy" id="1454001"/>
    <lineage>
        <taxon>Bacteria</taxon>
        <taxon>Pseudomonadati</taxon>
        <taxon>Pseudomonadota</taxon>
        <taxon>Betaproteobacteria</taxon>
        <taxon>Candidatus Accumulibacter</taxon>
    </lineage>
</organism>
<name>A0A011PRR9_9PROT</name>